<gene>
    <name evidence="3" type="ORF">HYPSUDRAFT_31439</name>
</gene>
<dbReference type="Gene3D" id="3.40.50.300">
    <property type="entry name" value="P-loop containing nucleotide triphosphate hydrolases"/>
    <property type="match status" value="1"/>
</dbReference>
<dbReference type="InterPro" id="IPR027417">
    <property type="entry name" value="P-loop_NTPase"/>
</dbReference>
<dbReference type="EMBL" id="KN817518">
    <property type="protein sequence ID" value="KJA29529.1"/>
    <property type="molecule type" value="Genomic_DNA"/>
</dbReference>
<keyword evidence="4" id="KW-1185">Reference proteome</keyword>
<evidence type="ECO:0000256" key="1">
    <source>
        <dbReference type="ARBA" id="ARBA00022737"/>
    </source>
</evidence>
<dbReference type="OrthoDB" id="3027122at2759"/>
<dbReference type="InterPro" id="IPR056884">
    <property type="entry name" value="NPHP3-like_N"/>
</dbReference>
<dbReference type="Pfam" id="PF24883">
    <property type="entry name" value="NPHP3_N"/>
    <property type="match status" value="1"/>
</dbReference>
<dbReference type="AlphaFoldDB" id="A0A0D2PFK0"/>
<name>A0A0D2PFK0_HYPSF</name>
<dbReference type="PANTHER" id="PTHR10039">
    <property type="entry name" value="AMELOGENIN"/>
    <property type="match status" value="1"/>
</dbReference>
<keyword evidence="1" id="KW-0677">Repeat</keyword>
<sequence length="512" mass="57377">MPPRNPRLVPGATAPHWTNMFQTGGGMIISGGNFVQQNQTSQVVHQCHEADDGFKHLQAHVAPNAYATQQMCDAPKCHPNTRTAVLNDIWSWIVLFSTRIHWALWLYGAAGAGKSAIARSIVDRCLQEQVVIARFFFFRTDPSRNTIDPVVATLVYQLIKQIPDLASIVIPRIQVDPIIFKESFETQFQTLIYEPLQQLHSVSPFQKAILLLLDGVDECEGAWNQKTLISTLIHLLQSKSIPMIVLFASRTENQIKGQFQSPKASAITHPLALDDHYLPDEDIRTFLVDSFTEIHATHPIKHLIPREWPAPALVQEIVTKSSGQFIYASVVIAFISSLRSNPMKQLDIVRGLQPAGSLTPFAQLDTLYNYIFSRVEDLEVTSFVLAHCIIGSPVLKDVSLNLGMSKETVFLALADLSSVINTDRLVHGYNSVEFLHASLPDFLLDPTRSGQYHINKATWSTRIVMECFRTCNHLSFNLSHITTFFPYLQPTAELCEAFIAFHSRIKGLVIPA</sequence>
<accession>A0A0D2PFK0</accession>
<reference evidence="4" key="1">
    <citation type="submission" date="2014-04" db="EMBL/GenBank/DDBJ databases">
        <title>Evolutionary Origins and Diversification of the Mycorrhizal Mutualists.</title>
        <authorList>
            <consortium name="DOE Joint Genome Institute"/>
            <consortium name="Mycorrhizal Genomics Consortium"/>
            <person name="Kohler A."/>
            <person name="Kuo A."/>
            <person name="Nagy L.G."/>
            <person name="Floudas D."/>
            <person name="Copeland A."/>
            <person name="Barry K.W."/>
            <person name="Cichocki N."/>
            <person name="Veneault-Fourrey C."/>
            <person name="LaButti K."/>
            <person name="Lindquist E.A."/>
            <person name="Lipzen A."/>
            <person name="Lundell T."/>
            <person name="Morin E."/>
            <person name="Murat C."/>
            <person name="Riley R."/>
            <person name="Ohm R."/>
            <person name="Sun H."/>
            <person name="Tunlid A."/>
            <person name="Henrissat B."/>
            <person name="Grigoriev I.V."/>
            <person name="Hibbett D.S."/>
            <person name="Martin F."/>
        </authorList>
    </citation>
    <scope>NUCLEOTIDE SEQUENCE [LARGE SCALE GENOMIC DNA]</scope>
    <source>
        <strain evidence="4">FD-334 SS-4</strain>
    </source>
</reference>
<evidence type="ECO:0000259" key="2">
    <source>
        <dbReference type="Pfam" id="PF24883"/>
    </source>
</evidence>
<feature type="domain" description="Nephrocystin 3-like N-terminal" evidence="2">
    <location>
        <begin position="103"/>
        <end position="250"/>
    </location>
</feature>
<dbReference type="PANTHER" id="PTHR10039:SF17">
    <property type="entry name" value="FUNGAL STAND N-TERMINAL GOODBYE DOMAIN-CONTAINING PROTEIN-RELATED"/>
    <property type="match status" value="1"/>
</dbReference>
<organism evidence="3 4">
    <name type="scientific">Hypholoma sublateritium (strain FD-334 SS-4)</name>
    <dbReference type="NCBI Taxonomy" id="945553"/>
    <lineage>
        <taxon>Eukaryota</taxon>
        <taxon>Fungi</taxon>
        <taxon>Dikarya</taxon>
        <taxon>Basidiomycota</taxon>
        <taxon>Agaricomycotina</taxon>
        <taxon>Agaricomycetes</taxon>
        <taxon>Agaricomycetidae</taxon>
        <taxon>Agaricales</taxon>
        <taxon>Agaricineae</taxon>
        <taxon>Strophariaceae</taxon>
        <taxon>Hypholoma</taxon>
    </lineage>
</organism>
<dbReference type="OMA" id="AWFYDET"/>
<dbReference type="SUPFAM" id="SSF52540">
    <property type="entry name" value="P-loop containing nucleoside triphosphate hydrolases"/>
    <property type="match status" value="1"/>
</dbReference>
<protein>
    <recommendedName>
        <fullName evidence="2">Nephrocystin 3-like N-terminal domain-containing protein</fullName>
    </recommendedName>
</protein>
<dbReference type="Proteomes" id="UP000054270">
    <property type="component" value="Unassembled WGS sequence"/>
</dbReference>
<evidence type="ECO:0000313" key="3">
    <source>
        <dbReference type="EMBL" id="KJA29529.1"/>
    </source>
</evidence>
<evidence type="ECO:0000313" key="4">
    <source>
        <dbReference type="Proteomes" id="UP000054270"/>
    </source>
</evidence>
<proteinExistence type="predicted"/>